<protein>
    <submittedName>
        <fullName evidence="2">Permease</fullName>
    </submittedName>
</protein>
<dbReference type="Gene3D" id="1.20.210.10">
    <property type="entry name" value="Cytochrome c oxidase-like, subunit I domain"/>
    <property type="match status" value="1"/>
</dbReference>
<feature type="transmembrane region" description="Helical" evidence="1">
    <location>
        <begin position="257"/>
        <end position="282"/>
    </location>
</feature>
<dbReference type="Proteomes" id="UP000481037">
    <property type="component" value="Unassembled WGS sequence"/>
</dbReference>
<name>A0A6L5QKA7_9BURK</name>
<dbReference type="RefSeq" id="WP_154364454.1">
    <property type="nucleotide sequence ID" value="NZ_WKJM01000018.1"/>
</dbReference>
<feature type="transmembrane region" description="Helical" evidence="1">
    <location>
        <begin position="120"/>
        <end position="144"/>
    </location>
</feature>
<feature type="transmembrane region" description="Helical" evidence="1">
    <location>
        <begin position="201"/>
        <end position="221"/>
    </location>
</feature>
<keyword evidence="1" id="KW-0472">Membrane</keyword>
<keyword evidence="1" id="KW-0812">Transmembrane</keyword>
<dbReference type="AlphaFoldDB" id="A0A6L5QKA7"/>
<evidence type="ECO:0000256" key="1">
    <source>
        <dbReference type="SAM" id="Phobius"/>
    </source>
</evidence>
<dbReference type="EMBL" id="WKJM01000018">
    <property type="protein sequence ID" value="MRX10149.1"/>
    <property type="molecule type" value="Genomic_DNA"/>
</dbReference>
<feature type="transmembrane region" description="Helical" evidence="1">
    <location>
        <begin position="21"/>
        <end position="42"/>
    </location>
</feature>
<keyword evidence="1" id="KW-1133">Transmembrane helix</keyword>
<feature type="transmembrane region" description="Helical" evidence="1">
    <location>
        <begin position="319"/>
        <end position="346"/>
    </location>
</feature>
<feature type="transmembrane region" description="Helical" evidence="1">
    <location>
        <begin position="62"/>
        <end position="87"/>
    </location>
</feature>
<feature type="transmembrane region" description="Helical" evidence="1">
    <location>
        <begin position="294"/>
        <end position="313"/>
    </location>
</feature>
<feature type="transmembrane region" description="Helical" evidence="1">
    <location>
        <begin position="94"/>
        <end position="114"/>
    </location>
</feature>
<keyword evidence="3" id="KW-1185">Reference proteome</keyword>
<feature type="transmembrane region" description="Helical" evidence="1">
    <location>
        <begin position="373"/>
        <end position="391"/>
    </location>
</feature>
<dbReference type="InterPro" id="IPR036927">
    <property type="entry name" value="Cyt_c_oxase-like_su1_sf"/>
</dbReference>
<feature type="transmembrane region" description="Helical" evidence="1">
    <location>
        <begin position="156"/>
        <end position="181"/>
    </location>
</feature>
<sequence length="418" mass="44443">MKPVDAPQRALSFGDTPPLSLPMRFFLTAPLFAALAAGFLAWQGEPALLTRWSPLTLAITHLLVLGCLSMTMIGALLQILPVVAGIAVPRAGRVGAAVHLCLCAGTLALAAAFWQGSPVLFRVAMALLLAGLLLFTGACTVAMWQPHRPGSDAVMAGIRLALAALVVTMTLGGMLASVFAWPGLIQLPLQRLTGLHAMWGMLGWVGLLVIAIAFQVVPMFMLTEPYPRHLTGAYATAMFLLLVAASLSSGWTGRGELLHQACVVLLAAGYALFAGVTLAMLARRKRPRADPATLYWRTAMVSLLAAMAVGLTVPLAAGVLLICGFALSAICGMLYKIVPFLTWYRLQDMRAVSGRKPPNVNQLLSERHAQWQYGAHLIGLLLLLAACYQPALVRPAAALMCAACLALWLNLTSVFSKS</sequence>
<reference evidence="2 3" key="1">
    <citation type="submission" date="2019-11" db="EMBL/GenBank/DDBJ databases">
        <title>Novel species isolated from a subtropical stream in China.</title>
        <authorList>
            <person name="Lu H."/>
        </authorList>
    </citation>
    <scope>NUCLEOTIDE SEQUENCE [LARGE SCALE GENOMIC DNA]</scope>
    <source>
        <strain evidence="2 3">FT25W</strain>
    </source>
</reference>
<evidence type="ECO:0000313" key="2">
    <source>
        <dbReference type="EMBL" id="MRX10149.1"/>
    </source>
</evidence>
<organism evidence="2 3">
    <name type="scientific">Duganella alba</name>
    <dbReference type="NCBI Taxonomy" id="2666081"/>
    <lineage>
        <taxon>Bacteria</taxon>
        <taxon>Pseudomonadati</taxon>
        <taxon>Pseudomonadota</taxon>
        <taxon>Betaproteobacteria</taxon>
        <taxon>Burkholderiales</taxon>
        <taxon>Oxalobacteraceae</taxon>
        <taxon>Telluria group</taxon>
        <taxon>Duganella</taxon>
    </lineage>
</organism>
<accession>A0A6L5QKA7</accession>
<gene>
    <name evidence="2" type="ORF">GJ697_20125</name>
</gene>
<comment type="caution">
    <text evidence="2">The sequence shown here is derived from an EMBL/GenBank/DDBJ whole genome shotgun (WGS) entry which is preliminary data.</text>
</comment>
<feature type="transmembrane region" description="Helical" evidence="1">
    <location>
        <begin position="397"/>
        <end position="415"/>
    </location>
</feature>
<evidence type="ECO:0000313" key="3">
    <source>
        <dbReference type="Proteomes" id="UP000481037"/>
    </source>
</evidence>
<feature type="transmembrane region" description="Helical" evidence="1">
    <location>
        <begin position="233"/>
        <end position="251"/>
    </location>
</feature>
<proteinExistence type="predicted"/>